<protein>
    <submittedName>
        <fullName evidence="1">Uncharacterized protein</fullName>
    </submittedName>
</protein>
<sequence>MEVLVEAVTFLWFSEIEGRYDATIEALHNVA</sequence>
<reference evidence="1 2" key="1">
    <citation type="submission" date="2016-10" db="EMBL/GenBank/DDBJ databases">
        <authorList>
            <person name="de Groot N.N."/>
        </authorList>
    </citation>
    <scope>NUCLEOTIDE SEQUENCE [LARGE SCALE GENOMIC DNA]</scope>
    <source>
        <strain evidence="1 2">CGMCC 4.3491</strain>
    </source>
</reference>
<proteinExistence type="predicted"/>
<dbReference type="AlphaFoldDB" id="A0A1H3QAE2"/>
<gene>
    <name evidence="1" type="ORF">SAMN05216554_2395</name>
</gene>
<accession>A0A1H3QAE2</accession>
<dbReference type="Proteomes" id="UP000198891">
    <property type="component" value="Unassembled WGS sequence"/>
</dbReference>
<dbReference type="STRING" id="381665.SAMN05216554_2395"/>
<name>A0A1H3QAE2_9MICO</name>
<evidence type="ECO:0000313" key="1">
    <source>
        <dbReference type="EMBL" id="SDZ10048.1"/>
    </source>
</evidence>
<evidence type="ECO:0000313" key="2">
    <source>
        <dbReference type="Proteomes" id="UP000198891"/>
    </source>
</evidence>
<dbReference type="EMBL" id="FNPZ01000002">
    <property type="protein sequence ID" value="SDZ10048.1"/>
    <property type="molecule type" value="Genomic_DNA"/>
</dbReference>
<keyword evidence="2" id="KW-1185">Reference proteome</keyword>
<organism evidence="1 2">
    <name type="scientific">Herbiconiux ginsengi</name>
    <dbReference type="NCBI Taxonomy" id="381665"/>
    <lineage>
        <taxon>Bacteria</taxon>
        <taxon>Bacillati</taxon>
        <taxon>Actinomycetota</taxon>
        <taxon>Actinomycetes</taxon>
        <taxon>Micrococcales</taxon>
        <taxon>Microbacteriaceae</taxon>
        <taxon>Herbiconiux</taxon>
    </lineage>
</organism>